<gene>
    <name evidence="6" type="ORF">RDV89_10740</name>
</gene>
<feature type="compositionally biased region" description="Basic and acidic residues" evidence="4">
    <location>
        <begin position="12"/>
        <end position="22"/>
    </location>
</feature>
<dbReference type="PANTHER" id="PTHR30055:SF234">
    <property type="entry name" value="HTH-TYPE TRANSCRIPTIONAL REGULATOR BETI"/>
    <property type="match status" value="1"/>
</dbReference>
<dbReference type="PANTHER" id="PTHR30055">
    <property type="entry name" value="HTH-TYPE TRANSCRIPTIONAL REGULATOR RUTR"/>
    <property type="match status" value="1"/>
</dbReference>
<evidence type="ECO:0000256" key="2">
    <source>
        <dbReference type="ARBA" id="ARBA00023125"/>
    </source>
</evidence>
<protein>
    <submittedName>
        <fullName evidence="6">Helix-turn-helix domain-containing protein</fullName>
    </submittedName>
</protein>
<name>A0ABU3PWC1_9ACTN</name>
<dbReference type="EMBL" id="JAVYII010000004">
    <property type="protein sequence ID" value="MDT9593545.1"/>
    <property type="molecule type" value="Genomic_DNA"/>
</dbReference>
<feature type="domain" description="HTH tetR-type" evidence="5">
    <location>
        <begin position="36"/>
        <end position="62"/>
    </location>
</feature>
<accession>A0ABU3PWC1</accession>
<feature type="region of interest" description="Disordered" evidence="4">
    <location>
        <begin position="1"/>
        <end position="23"/>
    </location>
</feature>
<keyword evidence="1" id="KW-0805">Transcription regulation</keyword>
<proteinExistence type="predicted"/>
<comment type="caution">
    <text evidence="6">The sequence shown here is derived from an EMBL/GenBank/DDBJ whole genome shotgun (WGS) entry which is preliminary data.</text>
</comment>
<evidence type="ECO:0000256" key="3">
    <source>
        <dbReference type="ARBA" id="ARBA00023163"/>
    </source>
</evidence>
<dbReference type="SUPFAM" id="SSF48498">
    <property type="entry name" value="Tetracyclin repressor-like, C-terminal domain"/>
    <property type="match status" value="1"/>
</dbReference>
<dbReference type="Gene3D" id="1.10.357.10">
    <property type="entry name" value="Tetracycline Repressor, domain 2"/>
    <property type="match status" value="1"/>
</dbReference>
<dbReference type="InterPro" id="IPR050109">
    <property type="entry name" value="HTH-type_TetR-like_transc_reg"/>
</dbReference>
<dbReference type="Pfam" id="PF00440">
    <property type="entry name" value="TetR_N"/>
    <property type="match status" value="1"/>
</dbReference>
<keyword evidence="2" id="KW-0238">DNA-binding</keyword>
<keyword evidence="3" id="KW-0804">Transcription</keyword>
<dbReference type="InterPro" id="IPR036271">
    <property type="entry name" value="Tet_transcr_reg_TetR-rel_C_sf"/>
</dbReference>
<keyword evidence="7" id="KW-1185">Reference proteome</keyword>
<organism evidence="6 7">
    <name type="scientific">Nocardioides imazamoxiresistens</name>
    <dbReference type="NCBI Taxonomy" id="3231893"/>
    <lineage>
        <taxon>Bacteria</taxon>
        <taxon>Bacillati</taxon>
        <taxon>Actinomycetota</taxon>
        <taxon>Actinomycetes</taxon>
        <taxon>Propionibacteriales</taxon>
        <taxon>Nocardioidaceae</taxon>
        <taxon>Nocardioides</taxon>
    </lineage>
</organism>
<evidence type="ECO:0000313" key="7">
    <source>
        <dbReference type="Proteomes" id="UP001268542"/>
    </source>
</evidence>
<reference evidence="6 7" key="1">
    <citation type="submission" date="2023-08" db="EMBL/GenBank/DDBJ databases">
        <title>Nocardioides seae sp. nov., a bacterium isolated from a soil.</title>
        <authorList>
            <person name="Wang X."/>
        </authorList>
    </citation>
    <scope>NUCLEOTIDE SEQUENCE [LARGE SCALE GENOMIC DNA]</scope>
    <source>
        <strain evidence="6 7">YZH12</strain>
    </source>
</reference>
<dbReference type="Proteomes" id="UP001268542">
    <property type="component" value="Unassembled WGS sequence"/>
</dbReference>
<dbReference type="InterPro" id="IPR009057">
    <property type="entry name" value="Homeodomain-like_sf"/>
</dbReference>
<evidence type="ECO:0000256" key="4">
    <source>
        <dbReference type="SAM" id="MobiDB-lite"/>
    </source>
</evidence>
<evidence type="ECO:0000256" key="1">
    <source>
        <dbReference type="ARBA" id="ARBA00023015"/>
    </source>
</evidence>
<dbReference type="RefSeq" id="WP_315733039.1">
    <property type="nucleotide sequence ID" value="NZ_JAVYII010000004.1"/>
</dbReference>
<dbReference type="Gene3D" id="1.10.10.60">
    <property type="entry name" value="Homeodomain-like"/>
    <property type="match status" value="1"/>
</dbReference>
<sequence length="230" mass="25660">MTTEVGTTEFDPPGRRRYDNSRRAAQAGRTRDRVFRAAFALFGEHGYARTTLGAIAEHADVPLETVRKIGSKRDLLDGARLVGVFDTDQLDGILAADFMQDVARAASFPEAVGVLVDFYAVSNARASAFWEAWQGAALQDPAVAEAWRDEMASAHDAFRTGVRYARSRGWLRPDVDDEELAATLWVLVSTETHRRLTRDAGLDGEAYRRWLRRALLDQMAPQRLRPDHAG</sequence>
<dbReference type="InterPro" id="IPR001647">
    <property type="entry name" value="HTH_TetR"/>
</dbReference>
<evidence type="ECO:0000313" key="6">
    <source>
        <dbReference type="EMBL" id="MDT9593545.1"/>
    </source>
</evidence>
<evidence type="ECO:0000259" key="5">
    <source>
        <dbReference type="Pfam" id="PF00440"/>
    </source>
</evidence>
<dbReference type="SUPFAM" id="SSF46689">
    <property type="entry name" value="Homeodomain-like"/>
    <property type="match status" value="1"/>
</dbReference>